<dbReference type="InterPro" id="IPR011642">
    <property type="entry name" value="Gate_dom"/>
</dbReference>
<keyword evidence="1" id="KW-1133">Transmembrane helix</keyword>
<dbReference type="PANTHER" id="PTHR43185:SF1">
    <property type="entry name" value="FE(2+) TRANSPORTER FEOB"/>
    <property type="match status" value="1"/>
</dbReference>
<dbReference type="InterPro" id="IPR050860">
    <property type="entry name" value="FeoB_GTPase"/>
</dbReference>
<dbReference type="InterPro" id="IPR027417">
    <property type="entry name" value="P-loop_NTPase"/>
</dbReference>
<dbReference type="Pfam" id="PF02421">
    <property type="entry name" value="FeoB_N"/>
    <property type="match status" value="1"/>
</dbReference>
<dbReference type="AlphaFoldDB" id="A0A388TI31"/>
<dbReference type="InterPro" id="IPR030389">
    <property type="entry name" value="G_FEOB_dom"/>
</dbReference>
<sequence length="640" mass="71280">MTKTLLIIGHNFSGKTAVFNSLTGGTARRTAYPGTAMRLNVGRAKIGGESYEVLEAPGVYTLIPTSENETVTLNLLLRLQPAKIIFTANEETLETGILIMIQLAELGIPFVINYQAETVSRQEYFFDTDRLAQAFHAEVVVGVPIISPNTAALKKALGRSHKPRWVGGYSRNIEKIIQNFEQDFKFIPSAAAKVSLRFICLMLLFGNKNIINWLRRAFTPEVRGRMLSYAQNKYAVAYSFTIANRWESLSRSLFQEIWQQDSPLPDGGSRFFEEYSLRFFWDLLLAAAVLSALFAFVHLVGGGLLVRFFYDELLSKYLAPFLAYIVTSLCGDNLVSAFLVGQYGILTNGLAYAYALLLPMLGSFFFGYAFLENTGYSKRLSLTFNKFLRLWGLNGQALPGLLFSCCKVAALNKSVALRTGKERTVNLLLLLFFIPCVSQLAIIVNLLAIIQFRHALIFAGVMALQMLLILVLNNLLVRQPANSYIAKVTPLRRPDFTKIAVTTWIYTRWYIVRLTPLLLGVSALLFAAQVTGLLEYLRGAVAPLIRTFLDLPESFTDSVVLGLFRKDLGAVSLYDLANNGMLNSIQVLVSLLFISLSAPCLGFVGEIRRQKGWGWAVFIFTAATVYAFVVAALVNKILHI</sequence>
<dbReference type="GO" id="GO:0005886">
    <property type="term" value="C:plasma membrane"/>
    <property type="evidence" value="ECO:0007669"/>
    <property type="project" value="TreeGrafter"/>
</dbReference>
<dbReference type="EMBL" id="BGZO01000027">
    <property type="protein sequence ID" value="GBR76428.1"/>
    <property type="molecule type" value="Genomic_DNA"/>
</dbReference>
<dbReference type="Gene3D" id="3.40.50.300">
    <property type="entry name" value="P-loop containing nucleotide triphosphate hydrolases"/>
    <property type="match status" value="1"/>
</dbReference>
<protein>
    <submittedName>
        <fullName evidence="4">Ferrous iron transport protein B</fullName>
    </submittedName>
</protein>
<feature type="domain" description="Nucleoside transporter/FeoB GTPase Gate" evidence="3">
    <location>
        <begin position="357"/>
        <end position="448"/>
    </location>
</feature>
<evidence type="ECO:0000259" key="2">
    <source>
        <dbReference type="Pfam" id="PF02421"/>
    </source>
</evidence>
<evidence type="ECO:0000256" key="1">
    <source>
        <dbReference type="SAM" id="Phobius"/>
    </source>
</evidence>
<organism evidence="4 5">
    <name type="scientific">Candidatus Termititenax persephonae</name>
    <dbReference type="NCBI Taxonomy" id="2218525"/>
    <lineage>
        <taxon>Bacteria</taxon>
        <taxon>Bacillati</taxon>
        <taxon>Candidatus Margulisiibacteriota</taxon>
        <taxon>Candidatus Termititenacia</taxon>
        <taxon>Candidatus Termititenacales</taxon>
        <taxon>Candidatus Termititenacaceae</taxon>
        <taxon>Candidatus Termititenax</taxon>
    </lineage>
</organism>
<feature type="transmembrane region" description="Helical" evidence="1">
    <location>
        <begin position="612"/>
        <end position="634"/>
    </location>
</feature>
<evidence type="ECO:0000313" key="4">
    <source>
        <dbReference type="EMBL" id="GBR76428.1"/>
    </source>
</evidence>
<keyword evidence="1" id="KW-0472">Membrane</keyword>
<dbReference type="SUPFAM" id="SSF52540">
    <property type="entry name" value="P-loop containing nucleoside triphosphate hydrolases"/>
    <property type="match status" value="1"/>
</dbReference>
<feature type="transmembrane region" description="Helical" evidence="1">
    <location>
        <begin position="514"/>
        <end position="534"/>
    </location>
</feature>
<feature type="domain" description="FeoB-type G" evidence="2">
    <location>
        <begin position="4"/>
        <end position="145"/>
    </location>
</feature>
<dbReference type="GO" id="GO:0015093">
    <property type="term" value="F:ferrous iron transmembrane transporter activity"/>
    <property type="evidence" value="ECO:0007669"/>
    <property type="project" value="TreeGrafter"/>
</dbReference>
<gene>
    <name evidence="4" type="primary">feoB</name>
    <name evidence="4" type="ORF">NO2_0972</name>
</gene>
<keyword evidence="1" id="KW-0812">Transmembrane</keyword>
<feature type="transmembrane region" description="Helical" evidence="1">
    <location>
        <begin position="456"/>
        <end position="477"/>
    </location>
</feature>
<dbReference type="Pfam" id="PF07670">
    <property type="entry name" value="Gate"/>
    <property type="match status" value="1"/>
</dbReference>
<evidence type="ECO:0000259" key="3">
    <source>
        <dbReference type="Pfam" id="PF07670"/>
    </source>
</evidence>
<keyword evidence="5" id="KW-1185">Reference proteome</keyword>
<comment type="caution">
    <text evidence="4">The sequence shown here is derived from an EMBL/GenBank/DDBJ whole genome shotgun (WGS) entry which is preliminary data.</text>
</comment>
<dbReference type="Proteomes" id="UP000275925">
    <property type="component" value="Unassembled WGS sequence"/>
</dbReference>
<evidence type="ECO:0000313" key="5">
    <source>
        <dbReference type="Proteomes" id="UP000275925"/>
    </source>
</evidence>
<dbReference type="GO" id="GO:0005525">
    <property type="term" value="F:GTP binding"/>
    <property type="evidence" value="ECO:0007669"/>
    <property type="project" value="InterPro"/>
</dbReference>
<proteinExistence type="predicted"/>
<feature type="transmembrane region" description="Helical" evidence="1">
    <location>
        <begin position="321"/>
        <end position="340"/>
    </location>
</feature>
<reference evidence="4 5" key="1">
    <citation type="journal article" date="2019" name="ISME J.">
        <title>Genome analyses of uncultured TG2/ZB3 bacteria in 'Margulisbacteria' specifically attached to ectosymbiotic spirochetes of protists in the termite gut.</title>
        <authorList>
            <person name="Utami Y.D."/>
            <person name="Kuwahara H."/>
            <person name="Igai K."/>
            <person name="Murakami T."/>
            <person name="Sugaya K."/>
            <person name="Morikawa T."/>
            <person name="Nagura Y."/>
            <person name="Yuki M."/>
            <person name="Deevong P."/>
            <person name="Inoue T."/>
            <person name="Kihara K."/>
            <person name="Lo N."/>
            <person name="Yamada A."/>
            <person name="Ohkuma M."/>
            <person name="Hongoh Y."/>
        </authorList>
    </citation>
    <scope>NUCLEOTIDE SEQUENCE [LARGE SCALE GENOMIC DNA]</scope>
    <source>
        <strain evidence="4">NkOx7-02</strain>
    </source>
</reference>
<feature type="transmembrane region" description="Helical" evidence="1">
    <location>
        <begin position="279"/>
        <end position="301"/>
    </location>
</feature>
<feature type="transmembrane region" description="Helical" evidence="1">
    <location>
        <begin position="352"/>
        <end position="371"/>
    </location>
</feature>
<feature type="transmembrane region" description="Helical" evidence="1">
    <location>
        <begin position="424"/>
        <end position="450"/>
    </location>
</feature>
<accession>A0A388TI31</accession>
<dbReference type="PANTHER" id="PTHR43185">
    <property type="entry name" value="FERROUS IRON TRANSPORT PROTEIN B"/>
    <property type="match status" value="1"/>
</dbReference>
<name>A0A388TI31_9BACT</name>
<feature type="transmembrane region" description="Helical" evidence="1">
    <location>
        <begin position="585"/>
        <end position="605"/>
    </location>
</feature>